<evidence type="ECO:0000313" key="1">
    <source>
        <dbReference type="EMBL" id="QEE15733.2"/>
    </source>
</evidence>
<keyword evidence="2" id="KW-1185">Reference proteome</keyword>
<proteinExistence type="predicted"/>
<evidence type="ECO:0000313" key="2">
    <source>
        <dbReference type="Proteomes" id="UP000321408"/>
    </source>
</evidence>
<dbReference type="Proteomes" id="UP000321408">
    <property type="component" value="Chromosome"/>
</dbReference>
<organism evidence="1 2">
    <name type="scientific">Promethearchaeum syntrophicum</name>
    <dbReference type="NCBI Taxonomy" id="2594042"/>
    <lineage>
        <taxon>Archaea</taxon>
        <taxon>Promethearchaeati</taxon>
        <taxon>Promethearchaeota</taxon>
        <taxon>Promethearchaeia</taxon>
        <taxon>Promethearchaeales</taxon>
        <taxon>Promethearchaeaceae</taxon>
        <taxon>Promethearchaeum</taxon>
    </lineage>
</organism>
<name>A0A5B9D9H0_9ARCH</name>
<reference evidence="1 2" key="2">
    <citation type="journal article" date="2024" name="Int. J. Syst. Evol. Microbiol.">
        <title>Promethearchaeum syntrophicum gen. nov., sp. nov., an anaerobic, obligately syntrophic archaeon, the first isolate of the lineage 'Asgard' archaea, and proposal of the new archaeal phylum Promethearchaeota phyl. nov. and kingdom Promethearchaeati regn. nov.</title>
        <authorList>
            <person name="Imachi H."/>
            <person name="Nobu M.K."/>
            <person name="Kato S."/>
            <person name="Takaki Y."/>
            <person name="Miyazaki M."/>
            <person name="Miyata M."/>
            <person name="Ogawara M."/>
            <person name="Saito Y."/>
            <person name="Sakai S."/>
            <person name="Tahara Y.O."/>
            <person name="Takano Y."/>
            <person name="Tasumi E."/>
            <person name="Uematsu K."/>
            <person name="Yoshimura T."/>
            <person name="Itoh T."/>
            <person name="Ohkuma M."/>
            <person name="Takai K."/>
        </authorList>
    </citation>
    <scope>NUCLEOTIDE SEQUENCE [LARGE SCALE GENOMIC DNA]</scope>
    <source>
        <strain evidence="1 2">MK-D1</strain>
    </source>
</reference>
<accession>A0A5B9D9H0</accession>
<dbReference type="KEGG" id="psyt:DSAG12_01560"/>
<dbReference type="AlphaFoldDB" id="A0A5B9D9H0"/>
<protein>
    <submittedName>
        <fullName evidence="1">Uncharacterized protein</fullName>
    </submittedName>
</protein>
<dbReference type="EMBL" id="CP042905">
    <property type="protein sequence ID" value="QEE15733.2"/>
    <property type="molecule type" value="Genomic_DNA"/>
</dbReference>
<gene>
    <name evidence="1" type="ORF">DSAG12_01560</name>
</gene>
<reference evidence="1 2" key="1">
    <citation type="journal article" date="2020" name="Nature">
        <title>Isolation of an archaeon at the prokaryote-eukaryote interface.</title>
        <authorList>
            <person name="Imachi H."/>
            <person name="Nobu M.K."/>
            <person name="Nakahara N."/>
            <person name="Morono Y."/>
            <person name="Ogawara M."/>
            <person name="Takaki Y."/>
            <person name="Takano Y."/>
            <person name="Uematsu K."/>
            <person name="Ikuta T."/>
            <person name="Ito M."/>
            <person name="Matsui Y."/>
            <person name="Miyazaki M."/>
            <person name="Murata K."/>
            <person name="Saito Y."/>
            <person name="Sakai S."/>
            <person name="Song C."/>
            <person name="Tasumi E."/>
            <person name="Yamanaka Y."/>
            <person name="Yamaguchi T."/>
            <person name="Kamagata Y."/>
            <person name="Tamaki H."/>
            <person name="Takai K."/>
        </authorList>
    </citation>
    <scope>NUCLEOTIDE SEQUENCE [LARGE SCALE GENOMIC DNA]</scope>
    <source>
        <strain evidence="1 2">MK-D1</strain>
    </source>
</reference>
<sequence length="561" mass="65669">MGYPTLGRYLSQKVSKIHTDVVIFYAGSETTLRTEHGTMHLIFGLGYYYTKFEINPGEYIVDHKQLTGLILSDFVVNYMIKSKNLSISDESDVIFKENIVKVPLNLSNKPSNAITFIKGALMRNIFTPNKEIFLEMMKYISDPNSYQIGQYGHQVLSSHPEFYNKILISNKMENFPQPSYFECTAGIESIDYGFDIFAIDYFTQQDLDLIKLNIQLLKQVYSKVEIDPMYLFSIIENSANQLNSLFVQKVLPDDEKIPPVDSVETIFNTADYNFKTDVEWPEKFKRKSKMFYEAMVKPPKLKKFDYNASMKEKIKIPINYKGGPVEETEKFELSFLKHNSVEIKPLPKIPEGNIKEILSYLYSLVEGDYDMISIGKAFDLARENIRKIILQSDYMWDMSKIANYLLRQKPNLGLNQRDKKDYLEKINFWINGIEEEEMKKKEEEEIQRKIREEMKAKELEKERIEKARLANERIEKARLEREKIESEKRLEKAKLEIIKTAEILDSLGNQIINIEQQIVDLKNIKTTDKEVRKGNKKQIKKLKKDLKKLKKSLKKKSKGKK</sequence>